<dbReference type="InterPro" id="IPR002510">
    <property type="entry name" value="Metalloprtase-TldD/E_N"/>
</dbReference>
<dbReference type="PANTHER" id="PTHR43421">
    <property type="entry name" value="METALLOPROTEASE PMBA"/>
    <property type="match status" value="1"/>
</dbReference>
<keyword evidence="5" id="KW-0645">Protease</keyword>
<gene>
    <name evidence="5" type="primary">pmbA</name>
    <name evidence="5" type="ordered locus">HTH_1607</name>
</gene>
<evidence type="ECO:0000259" key="2">
    <source>
        <dbReference type="Pfam" id="PF01523"/>
    </source>
</evidence>
<dbReference type="AlphaFoldDB" id="D3DJQ3"/>
<dbReference type="EMBL" id="AP011112">
    <property type="protein sequence ID" value="BAI70055.1"/>
    <property type="molecule type" value="Genomic_DNA"/>
</dbReference>
<dbReference type="OrthoDB" id="9803213at2"/>
<dbReference type="SUPFAM" id="SSF111283">
    <property type="entry name" value="Putative modulator of DNA gyrase, PmbA/TldD"/>
    <property type="match status" value="1"/>
</dbReference>
<keyword evidence="6" id="KW-1185">Reference proteome</keyword>
<dbReference type="InterPro" id="IPR045569">
    <property type="entry name" value="Metalloprtase-TldD/E_C"/>
</dbReference>
<evidence type="ECO:0000256" key="1">
    <source>
        <dbReference type="ARBA" id="ARBA00005836"/>
    </source>
</evidence>
<dbReference type="GO" id="GO:0008237">
    <property type="term" value="F:metallopeptidase activity"/>
    <property type="evidence" value="ECO:0007669"/>
    <property type="project" value="InterPro"/>
</dbReference>
<dbReference type="Pfam" id="PF19289">
    <property type="entry name" value="PmbA_TldD_3rd"/>
    <property type="match status" value="1"/>
</dbReference>
<dbReference type="GO" id="GO:0006508">
    <property type="term" value="P:proteolysis"/>
    <property type="evidence" value="ECO:0007669"/>
    <property type="project" value="UniProtKB-KW"/>
</dbReference>
<feature type="domain" description="Metalloprotease TldD/E C-terminal" evidence="3">
    <location>
        <begin position="222"/>
        <end position="440"/>
    </location>
</feature>
<name>D3DJQ3_HYDTT</name>
<dbReference type="PATRIC" id="fig|608538.5.peg.1626"/>
<dbReference type="Pfam" id="PF01523">
    <property type="entry name" value="PmbA_TldD_1st"/>
    <property type="match status" value="1"/>
</dbReference>
<dbReference type="eggNOG" id="COG0312">
    <property type="taxonomic scope" value="Bacteria"/>
</dbReference>
<evidence type="ECO:0000259" key="4">
    <source>
        <dbReference type="Pfam" id="PF19290"/>
    </source>
</evidence>
<evidence type="ECO:0000313" key="6">
    <source>
        <dbReference type="Proteomes" id="UP000002574"/>
    </source>
</evidence>
<dbReference type="InterPro" id="IPR035068">
    <property type="entry name" value="TldD/PmbA_N"/>
</dbReference>
<proteinExistence type="inferred from homology"/>
<dbReference type="GO" id="GO:0005829">
    <property type="term" value="C:cytosol"/>
    <property type="evidence" value="ECO:0007669"/>
    <property type="project" value="TreeGrafter"/>
</dbReference>
<dbReference type="InterPro" id="IPR045570">
    <property type="entry name" value="Metalloprtase-TldD/E_cen_dom"/>
</dbReference>
<evidence type="ECO:0000259" key="3">
    <source>
        <dbReference type="Pfam" id="PF19289"/>
    </source>
</evidence>
<dbReference type="Gene3D" id="3.30.2290.10">
    <property type="entry name" value="PmbA/TldD superfamily"/>
    <property type="match status" value="1"/>
</dbReference>
<sequence>MEDIKKLVSKYVKASFDYELYLEITNRQLIEVSDEKLENLVKAKEAGLGVRVLKENRMGFAYTTDLKEDAIKDCVERAMEICELTPPDEGFSFNCQKPEEGPPCLYDDEGVSVPTEDKVELVISIEKNAKSLDNRIKGVRKVSLSEKHLETYCYNSCGLEYYCKSTFYRSLISALAEEKGDASISYDYRASRRLKELDLDGMVKDVVFKATSLLHPESYETKVVPVILFRDVSASLLEAFGSIFLGEALLKDRTPLKGKVGESVCSDEISIIDDGTLSGGYMSFPFDAEGIKTKRNVLVDRGVLRGFLHSLYTAKKLKTEPTGNSLRESFKSLPACGITNLYIDKKDAKLEDLIGSYEEVFLVLDLMGLHTVDPVSGDFSLGASGIIYKRGQKEKSVRGVTISGNVLELWKSVVKVGGDLTFYGNVGSPSLLIEKLTVGG</sequence>
<dbReference type="Pfam" id="PF19290">
    <property type="entry name" value="PmbA_TldD_2nd"/>
    <property type="match status" value="1"/>
</dbReference>
<evidence type="ECO:0000313" key="5">
    <source>
        <dbReference type="EMBL" id="BAI70055.1"/>
    </source>
</evidence>
<organism evidence="5 6">
    <name type="scientific">Hydrogenobacter thermophilus (strain DSM 6534 / IAM 12695 / TK-6)</name>
    <dbReference type="NCBI Taxonomy" id="608538"/>
    <lineage>
        <taxon>Bacteria</taxon>
        <taxon>Pseudomonadati</taxon>
        <taxon>Aquificota</taxon>
        <taxon>Aquificia</taxon>
        <taxon>Aquificales</taxon>
        <taxon>Aquificaceae</taxon>
        <taxon>Hydrogenobacter</taxon>
    </lineage>
</organism>
<accession>D3DJQ3</accession>
<dbReference type="STRING" id="608538.HTH_1607"/>
<dbReference type="PANTHER" id="PTHR43421:SF1">
    <property type="entry name" value="METALLOPROTEASE PMBA"/>
    <property type="match status" value="1"/>
</dbReference>
<reference evidence="5 6" key="1">
    <citation type="journal article" date="2010" name="J. Bacteriol.">
        <title>Complete genome sequence of the thermophilic, obligately chemolithoautotrophic hydrogen-oxidizing bacterium Hydrogenobacter thermophilus TK-6.</title>
        <authorList>
            <person name="Arai H."/>
            <person name="Kanbe H."/>
            <person name="Ishii M."/>
            <person name="Igarashi Y."/>
        </authorList>
    </citation>
    <scope>NUCLEOTIDE SEQUENCE [LARGE SCALE GENOMIC DNA]</scope>
    <source>
        <strain evidence="6">DSM 6534 / IAM 12695 / TK-6</strain>
    </source>
</reference>
<feature type="domain" description="Metalloprotease TldD/E N-terminal" evidence="2">
    <location>
        <begin position="18"/>
        <end position="81"/>
    </location>
</feature>
<dbReference type="Proteomes" id="UP000002574">
    <property type="component" value="Chromosome"/>
</dbReference>
<comment type="similarity">
    <text evidence="1">Belongs to the peptidase U62 family.</text>
</comment>
<feature type="domain" description="Metalloprotease TldD/E central" evidence="4">
    <location>
        <begin position="112"/>
        <end position="214"/>
    </location>
</feature>
<dbReference type="InterPro" id="IPR047657">
    <property type="entry name" value="PmbA"/>
</dbReference>
<keyword evidence="5" id="KW-0378">Hydrolase</keyword>
<dbReference type="KEGG" id="hth:HTH_1607"/>
<dbReference type="RefSeq" id="WP_012964235.1">
    <property type="nucleotide sequence ID" value="NC_013799.1"/>
</dbReference>
<protein>
    <submittedName>
        <fullName evidence="5">Putative Zn-dependent protease</fullName>
    </submittedName>
</protein>
<dbReference type="InterPro" id="IPR036059">
    <property type="entry name" value="TldD/PmbA_sf"/>
</dbReference>
<dbReference type="KEGG" id="hte:Hydth_1595"/>